<accession>A0AAD8HU84</accession>
<dbReference type="Pfam" id="PF00612">
    <property type="entry name" value="IQ"/>
    <property type="match status" value="1"/>
</dbReference>
<comment type="similarity">
    <text evidence="2">Belongs to the IQD family.</text>
</comment>
<dbReference type="PANTHER" id="PTHR32295:SF108">
    <property type="entry name" value="PROTEIN IQ-DOMAIN 20"/>
    <property type="match status" value="1"/>
</dbReference>
<protein>
    <submittedName>
        <fullName evidence="4">IQ-domain 20</fullName>
    </submittedName>
</protein>
<dbReference type="AlphaFoldDB" id="A0AAD8HU84"/>
<reference evidence="4" key="1">
    <citation type="submission" date="2023-02" db="EMBL/GenBank/DDBJ databases">
        <title>Genome of toxic invasive species Heracleum sosnowskyi carries increased number of genes despite the absence of recent whole-genome duplications.</title>
        <authorList>
            <person name="Schelkunov M."/>
            <person name="Shtratnikova V."/>
            <person name="Makarenko M."/>
            <person name="Klepikova A."/>
            <person name="Omelchenko D."/>
            <person name="Novikova G."/>
            <person name="Obukhova E."/>
            <person name="Bogdanov V."/>
            <person name="Penin A."/>
            <person name="Logacheva M."/>
        </authorList>
    </citation>
    <scope>NUCLEOTIDE SEQUENCE</scope>
    <source>
        <strain evidence="4">Hsosn_3</strain>
        <tissue evidence="4">Leaf</tissue>
    </source>
</reference>
<evidence type="ECO:0000256" key="3">
    <source>
        <dbReference type="ARBA" id="ARBA00045534"/>
    </source>
</evidence>
<dbReference type="GO" id="GO:0005516">
    <property type="term" value="F:calmodulin binding"/>
    <property type="evidence" value="ECO:0007669"/>
    <property type="project" value="UniProtKB-KW"/>
</dbReference>
<dbReference type="PROSITE" id="PS50096">
    <property type="entry name" value="IQ"/>
    <property type="match status" value="2"/>
</dbReference>
<dbReference type="SUPFAM" id="SSF52540">
    <property type="entry name" value="P-loop containing nucleoside triphosphate hydrolases"/>
    <property type="match status" value="1"/>
</dbReference>
<dbReference type="InterPro" id="IPR027417">
    <property type="entry name" value="P-loop_NTPase"/>
</dbReference>
<gene>
    <name evidence="4" type="ORF">POM88_038282</name>
</gene>
<dbReference type="Proteomes" id="UP001237642">
    <property type="component" value="Unassembled WGS sequence"/>
</dbReference>
<dbReference type="SMART" id="SM00015">
    <property type="entry name" value="IQ"/>
    <property type="match status" value="2"/>
</dbReference>
<dbReference type="EMBL" id="JAUIZM010000008">
    <property type="protein sequence ID" value="KAK1372190.1"/>
    <property type="molecule type" value="Genomic_DNA"/>
</dbReference>
<proteinExistence type="inferred from homology"/>
<comment type="caution">
    <text evidence="4">The sequence shown here is derived from an EMBL/GenBank/DDBJ whole genome shotgun (WGS) entry which is preliminary data.</text>
</comment>
<name>A0AAD8HU84_9APIA</name>
<evidence type="ECO:0000256" key="2">
    <source>
        <dbReference type="ARBA" id="ARBA00024341"/>
    </source>
</evidence>
<dbReference type="PANTHER" id="PTHR32295">
    <property type="entry name" value="IQ-DOMAIN 5-RELATED"/>
    <property type="match status" value="1"/>
</dbReference>
<keyword evidence="5" id="KW-1185">Reference proteome</keyword>
<dbReference type="Gene3D" id="1.20.5.190">
    <property type="match status" value="1"/>
</dbReference>
<reference evidence="4" key="2">
    <citation type="submission" date="2023-05" db="EMBL/GenBank/DDBJ databases">
        <authorList>
            <person name="Schelkunov M.I."/>
        </authorList>
    </citation>
    <scope>NUCLEOTIDE SEQUENCE</scope>
    <source>
        <strain evidence="4">Hsosn_3</strain>
        <tissue evidence="4">Leaf</tissue>
    </source>
</reference>
<keyword evidence="1" id="KW-0112">Calmodulin-binding</keyword>
<sequence length="131" mass="14937">MKHKSKKWFSWRKSFGSSRQETTLTVHLKDIKGENTSREDDDAGDLRILHKGAAKLSTPQEDDAAAIVIQVHFRRHLARRAFRALRSLVKLQALVRGVCARRQARIALDCMHALARLQVNIRARQLLSSSN</sequence>
<dbReference type="InterPro" id="IPR000048">
    <property type="entry name" value="IQ_motif_EF-hand-BS"/>
</dbReference>
<comment type="function">
    <text evidence="3">May be involved in cooperative interactions with calmodulins or calmodulin-like proteins. Recruits calmodulin proteins to microtubules, thus being a potential scaffold in cellular signaling and trafficking. May associate with nucleic acids and regulate gene expression at the transcriptional or post-transcriptional level.</text>
</comment>
<organism evidence="4 5">
    <name type="scientific">Heracleum sosnowskyi</name>
    <dbReference type="NCBI Taxonomy" id="360622"/>
    <lineage>
        <taxon>Eukaryota</taxon>
        <taxon>Viridiplantae</taxon>
        <taxon>Streptophyta</taxon>
        <taxon>Embryophyta</taxon>
        <taxon>Tracheophyta</taxon>
        <taxon>Spermatophyta</taxon>
        <taxon>Magnoliopsida</taxon>
        <taxon>eudicotyledons</taxon>
        <taxon>Gunneridae</taxon>
        <taxon>Pentapetalae</taxon>
        <taxon>asterids</taxon>
        <taxon>campanulids</taxon>
        <taxon>Apiales</taxon>
        <taxon>Apiaceae</taxon>
        <taxon>Apioideae</taxon>
        <taxon>apioid superclade</taxon>
        <taxon>Tordylieae</taxon>
        <taxon>Tordyliinae</taxon>
        <taxon>Heracleum</taxon>
    </lineage>
</organism>
<evidence type="ECO:0000313" key="4">
    <source>
        <dbReference type="EMBL" id="KAK1372190.1"/>
    </source>
</evidence>
<evidence type="ECO:0000256" key="1">
    <source>
        <dbReference type="ARBA" id="ARBA00022860"/>
    </source>
</evidence>
<evidence type="ECO:0000313" key="5">
    <source>
        <dbReference type="Proteomes" id="UP001237642"/>
    </source>
</evidence>